<dbReference type="EMBL" id="HACG01003647">
    <property type="protein sequence ID" value="CEK50512.1"/>
    <property type="molecule type" value="Transcribed_RNA"/>
</dbReference>
<evidence type="ECO:0000313" key="2">
    <source>
        <dbReference type="EMBL" id="CEK50512.1"/>
    </source>
</evidence>
<feature type="compositionally biased region" description="Polar residues" evidence="1">
    <location>
        <begin position="1"/>
        <end position="14"/>
    </location>
</feature>
<feature type="non-terminal residue" evidence="2">
    <location>
        <position position="73"/>
    </location>
</feature>
<dbReference type="AlphaFoldDB" id="A0A0B6Y2K7"/>
<feature type="region of interest" description="Disordered" evidence="1">
    <location>
        <begin position="45"/>
        <end position="73"/>
    </location>
</feature>
<protein>
    <submittedName>
        <fullName evidence="2">Uncharacterized protein</fullName>
    </submittedName>
</protein>
<proteinExistence type="predicted"/>
<name>A0A0B6Y2K7_9EUPU</name>
<feature type="region of interest" description="Disordered" evidence="1">
    <location>
        <begin position="1"/>
        <end position="21"/>
    </location>
</feature>
<evidence type="ECO:0000256" key="1">
    <source>
        <dbReference type="SAM" id="MobiDB-lite"/>
    </source>
</evidence>
<reference evidence="2" key="1">
    <citation type="submission" date="2014-12" db="EMBL/GenBank/DDBJ databases">
        <title>Insight into the proteome of Arion vulgaris.</title>
        <authorList>
            <person name="Aradska J."/>
            <person name="Bulat T."/>
            <person name="Smidak R."/>
            <person name="Sarate P."/>
            <person name="Gangsoo J."/>
            <person name="Sialana F."/>
            <person name="Bilban M."/>
            <person name="Lubec G."/>
        </authorList>
    </citation>
    <scope>NUCLEOTIDE SEQUENCE</scope>
    <source>
        <tissue evidence="2">Skin</tissue>
    </source>
</reference>
<sequence length="73" mass="8079">MGNTTCGVTEQKPSAINKIREDNFRENEEEIIQRSVDNCATDTSYLDINNTGEESSVDDTDSGACELDPSLYK</sequence>
<accession>A0A0B6Y2K7</accession>
<organism evidence="2">
    <name type="scientific">Arion vulgaris</name>
    <dbReference type="NCBI Taxonomy" id="1028688"/>
    <lineage>
        <taxon>Eukaryota</taxon>
        <taxon>Metazoa</taxon>
        <taxon>Spiralia</taxon>
        <taxon>Lophotrochozoa</taxon>
        <taxon>Mollusca</taxon>
        <taxon>Gastropoda</taxon>
        <taxon>Heterobranchia</taxon>
        <taxon>Euthyneura</taxon>
        <taxon>Panpulmonata</taxon>
        <taxon>Eupulmonata</taxon>
        <taxon>Stylommatophora</taxon>
        <taxon>Helicina</taxon>
        <taxon>Arionoidea</taxon>
        <taxon>Arionidae</taxon>
        <taxon>Arion</taxon>
    </lineage>
</organism>
<gene>
    <name evidence="2" type="primary">ORF10958</name>
</gene>
<feature type="compositionally biased region" description="Polar residues" evidence="1">
    <location>
        <begin position="45"/>
        <end position="54"/>
    </location>
</feature>